<keyword evidence="2" id="KW-1185">Reference proteome</keyword>
<dbReference type="InterPro" id="IPR029033">
    <property type="entry name" value="His_PPase_superfam"/>
</dbReference>
<reference evidence="1 2" key="1">
    <citation type="submission" date="2020-07" db="EMBL/GenBank/DDBJ databases">
        <title>Sequencing the genomes of 1000 actinobacteria strains.</title>
        <authorList>
            <person name="Klenk H.-P."/>
        </authorList>
    </citation>
    <scope>NUCLEOTIDE SEQUENCE [LARGE SCALE GENOMIC DNA]</scope>
    <source>
        <strain evidence="1 2">DSM 22083</strain>
    </source>
</reference>
<dbReference type="RefSeq" id="WP_179755236.1">
    <property type="nucleotide sequence ID" value="NZ_JACCBU010000001.1"/>
</dbReference>
<protein>
    <submittedName>
        <fullName evidence="1">Broad specificity phosphatase PhoE</fullName>
    </submittedName>
</protein>
<dbReference type="EMBL" id="JACCBU010000001">
    <property type="protein sequence ID" value="NYE73614.1"/>
    <property type="molecule type" value="Genomic_DNA"/>
</dbReference>
<comment type="caution">
    <text evidence="1">The sequence shown here is derived from an EMBL/GenBank/DDBJ whole genome shotgun (WGS) entry which is preliminary data.</text>
</comment>
<organism evidence="1 2">
    <name type="scientific">Microlunatus parietis</name>
    <dbReference type="NCBI Taxonomy" id="682979"/>
    <lineage>
        <taxon>Bacteria</taxon>
        <taxon>Bacillati</taxon>
        <taxon>Actinomycetota</taxon>
        <taxon>Actinomycetes</taxon>
        <taxon>Propionibacteriales</taxon>
        <taxon>Propionibacteriaceae</taxon>
        <taxon>Microlunatus</taxon>
    </lineage>
</organism>
<evidence type="ECO:0000313" key="1">
    <source>
        <dbReference type="EMBL" id="NYE73614.1"/>
    </source>
</evidence>
<dbReference type="Gene3D" id="3.40.50.1240">
    <property type="entry name" value="Phosphoglycerate mutase-like"/>
    <property type="match status" value="1"/>
</dbReference>
<gene>
    <name evidence="1" type="ORF">BKA15_004943</name>
</gene>
<dbReference type="AlphaFoldDB" id="A0A7Y9IB60"/>
<dbReference type="SUPFAM" id="SSF53254">
    <property type="entry name" value="Phosphoglycerate mutase-like"/>
    <property type="match status" value="1"/>
</dbReference>
<evidence type="ECO:0000313" key="2">
    <source>
        <dbReference type="Proteomes" id="UP000569914"/>
    </source>
</evidence>
<dbReference type="Proteomes" id="UP000569914">
    <property type="component" value="Unassembled WGS sequence"/>
</dbReference>
<sequence length="104" mass="11485">MRRFYDIPSEVVRPGEPFDDDHRARRLAWVIGRPDGRHRGWETPEQAAARFQAGLDDLPGEVVVATHGMVLTAWLVARGVVAAGTEAGSFWTGLAFPDVVTTDR</sequence>
<proteinExistence type="predicted"/>
<accession>A0A7Y9IB60</accession>
<name>A0A7Y9IB60_9ACTN</name>